<organism evidence="1 2">
    <name type="scientific">Zootermopsis nevadensis</name>
    <name type="common">Dampwood termite</name>
    <dbReference type="NCBI Taxonomy" id="136037"/>
    <lineage>
        <taxon>Eukaryota</taxon>
        <taxon>Metazoa</taxon>
        <taxon>Ecdysozoa</taxon>
        <taxon>Arthropoda</taxon>
        <taxon>Hexapoda</taxon>
        <taxon>Insecta</taxon>
        <taxon>Pterygota</taxon>
        <taxon>Neoptera</taxon>
        <taxon>Polyneoptera</taxon>
        <taxon>Dictyoptera</taxon>
        <taxon>Blattodea</taxon>
        <taxon>Blattoidea</taxon>
        <taxon>Termitoidae</taxon>
        <taxon>Termopsidae</taxon>
        <taxon>Zootermopsis</taxon>
    </lineage>
</organism>
<evidence type="ECO:0000313" key="2">
    <source>
        <dbReference type="Proteomes" id="UP000027135"/>
    </source>
</evidence>
<dbReference type="Proteomes" id="UP000027135">
    <property type="component" value="Unassembled WGS sequence"/>
</dbReference>
<accession>A0A067QS02</accession>
<dbReference type="AlphaFoldDB" id="A0A067QS02"/>
<reference evidence="1 2" key="1">
    <citation type="journal article" date="2014" name="Nat. Commun.">
        <title>Molecular traces of alternative social organization in a termite genome.</title>
        <authorList>
            <person name="Terrapon N."/>
            <person name="Li C."/>
            <person name="Robertson H.M."/>
            <person name="Ji L."/>
            <person name="Meng X."/>
            <person name="Booth W."/>
            <person name="Chen Z."/>
            <person name="Childers C.P."/>
            <person name="Glastad K.M."/>
            <person name="Gokhale K."/>
            <person name="Gowin J."/>
            <person name="Gronenberg W."/>
            <person name="Hermansen R.A."/>
            <person name="Hu H."/>
            <person name="Hunt B.G."/>
            <person name="Huylmans A.K."/>
            <person name="Khalil S.M."/>
            <person name="Mitchell R.D."/>
            <person name="Munoz-Torres M.C."/>
            <person name="Mustard J.A."/>
            <person name="Pan H."/>
            <person name="Reese J.T."/>
            <person name="Scharf M.E."/>
            <person name="Sun F."/>
            <person name="Vogel H."/>
            <person name="Xiao J."/>
            <person name="Yang W."/>
            <person name="Yang Z."/>
            <person name="Yang Z."/>
            <person name="Zhou J."/>
            <person name="Zhu J."/>
            <person name="Brent C.S."/>
            <person name="Elsik C.G."/>
            <person name="Goodisman M.A."/>
            <person name="Liberles D.A."/>
            <person name="Roe R.M."/>
            <person name="Vargo E.L."/>
            <person name="Vilcinskas A."/>
            <person name="Wang J."/>
            <person name="Bornberg-Bauer E."/>
            <person name="Korb J."/>
            <person name="Zhang G."/>
            <person name="Liebig J."/>
        </authorList>
    </citation>
    <scope>NUCLEOTIDE SEQUENCE [LARGE SCALE GENOMIC DNA]</scope>
    <source>
        <tissue evidence="1">Whole organism</tissue>
    </source>
</reference>
<protein>
    <submittedName>
        <fullName evidence="1">Uncharacterized protein</fullName>
    </submittedName>
</protein>
<evidence type="ECO:0000313" key="1">
    <source>
        <dbReference type="EMBL" id="KDR12342.1"/>
    </source>
</evidence>
<dbReference type="InParanoid" id="A0A067QS02"/>
<sequence length="172" mass="19330">MDICAKQQIDLSCEVSSPQYFKSSFARSMAIDCMDRSKPLDSAYLGQSAVSEKHVLHQTESETVWTPSSVSCNRNCKPMTELATMCKGNKLLKNWCDLPHMTAQKKNNKMRNQSTDAAKLWKTEQDVSSDLVNQNDINGSGHLQSPGSSCTDVLRLRKVRHWTVSSRSLLIF</sequence>
<dbReference type="EMBL" id="KK853024">
    <property type="protein sequence ID" value="KDR12342.1"/>
    <property type="molecule type" value="Genomic_DNA"/>
</dbReference>
<proteinExistence type="predicted"/>
<gene>
    <name evidence="1" type="ORF">L798_13403</name>
</gene>
<keyword evidence="2" id="KW-1185">Reference proteome</keyword>
<name>A0A067QS02_ZOONE</name>